<organism evidence="12 13">
    <name type="scientific">Marinactinospora thermotolerans DSM 45154</name>
    <dbReference type="NCBI Taxonomy" id="1122192"/>
    <lineage>
        <taxon>Bacteria</taxon>
        <taxon>Bacillati</taxon>
        <taxon>Actinomycetota</taxon>
        <taxon>Actinomycetes</taxon>
        <taxon>Streptosporangiales</taxon>
        <taxon>Nocardiopsidaceae</taxon>
        <taxon>Marinactinospora</taxon>
    </lineage>
</organism>
<feature type="transmembrane region" description="Helical" evidence="9">
    <location>
        <begin position="254"/>
        <end position="274"/>
    </location>
</feature>
<dbReference type="EMBL" id="FUWS01000011">
    <property type="protein sequence ID" value="SKA31350.1"/>
    <property type="molecule type" value="Genomic_DNA"/>
</dbReference>
<dbReference type="Proteomes" id="UP000190637">
    <property type="component" value="Unassembled WGS sequence"/>
</dbReference>
<dbReference type="GO" id="GO:0015990">
    <property type="term" value="P:electron transport coupled proton transport"/>
    <property type="evidence" value="ECO:0007669"/>
    <property type="project" value="TreeGrafter"/>
</dbReference>
<keyword evidence="13" id="KW-1185">Reference proteome</keyword>
<sequence length="519" mass="55169">MTIPWLTLAIALPALGGLGVALLPRDRAETAKRVTLGVTLATLVLLLAMASRFDPSGARLQFTEVYPWIPRFGVHYALGVDGIALVLILLSALLVPLVVLAAWNENDDAEDRGKGYFALILVLEAMMIGVFAATDVFLFYVLFEAMLIPVYFMIGRYGRGAQRRAAAVKFLLYSLFGGLLMLVSVIGVYALSSGAGQGTFLWSELAGPEGLLAGIDPATAKWLFLGFFVAFAIKAPMWPVHTWLPSAAGSSRPGTAVLLVGVLDKVGTYGMLRYCLELFPGAATWFVWPVIVLSLVSIVYGAVVAIGQSDMLRLIAYTSVSHFGFITLGIFAMTSQGQSGAALYMVNHGFSTGALFLIVGFLIARRGSAEIADYGGVQKAAPVLAGTFLVAGLSSLALPGLSPFVSEFLVFVGTFTAYPVPAVIASVGVVLAALYILWMYQRTMTGPLPQDRPAPRDLSGRELWAVGPLIALIVLFGLYPQPLLDVINPAVEQTMQQIDVTDPAPALDQVAGGQEGAGE</sequence>
<dbReference type="GO" id="GO:0012505">
    <property type="term" value="C:endomembrane system"/>
    <property type="evidence" value="ECO:0007669"/>
    <property type="project" value="UniProtKB-SubCell"/>
</dbReference>
<dbReference type="NCBIfam" id="TIGR01972">
    <property type="entry name" value="NDH_I_M"/>
    <property type="match status" value="1"/>
</dbReference>
<reference evidence="12 13" key="1">
    <citation type="submission" date="2017-02" db="EMBL/GenBank/DDBJ databases">
        <authorList>
            <person name="Peterson S.W."/>
        </authorList>
    </citation>
    <scope>NUCLEOTIDE SEQUENCE [LARGE SCALE GENOMIC DNA]</scope>
    <source>
        <strain evidence="12 13">DSM 45154</strain>
    </source>
</reference>
<dbReference type="InterPro" id="IPR000260">
    <property type="entry name" value="NADH4_N"/>
</dbReference>
<gene>
    <name evidence="12" type="ORF">SAMN02745673_03940</name>
</gene>
<dbReference type="PANTHER" id="PTHR43507:SF1">
    <property type="entry name" value="NADH-UBIQUINONE OXIDOREDUCTASE CHAIN 4"/>
    <property type="match status" value="1"/>
</dbReference>
<evidence type="ECO:0000256" key="9">
    <source>
        <dbReference type="SAM" id="Phobius"/>
    </source>
</evidence>
<evidence type="ECO:0000313" key="13">
    <source>
        <dbReference type="Proteomes" id="UP000190637"/>
    </source>
</evidence>
<dbReference type="GO" id="GO:0003954">
    <property type="term" value="F:NADH dehydrogenase activity"/>
    <property type="evidence" value="ECO:0007669"/>
    <property type="project" value="TreeGrafter"/>
</dbReference>
<evidence type="ECO:0000259" key="10">
    <source>
        <dbReference type="Pfam" id="PF00361"/>
    </source>
</evidence>
<feature type="transmembrane region" description="Helical" evidence="9">
    <location>
        <begin position="139"/>
        <end position="158"/>
    </location>
</feature>
<feature type="transmembrane region" description="Helical" evidence="9">
    <location>
        <begin position="115"/>
        <end position="133"/>
    </location>
</feature>
<evidence type="ECO:0000259" key="11">
    <source>
        <dbReference type="Pfam" id="PF01059"/>
    </source>
</evidence>
<evidence type="ECO:0000256" key="6">
    <source>
        <dbReference type="ARBA" id="ARBA00023027"/>
    </source>
</evidence>
<feature type="domain" description="NADH:ubiquinone oxidoreductase chain 4 N-terminal" evidence="11">
    <location>
        <begin position="74"/>
        <end position="128"/>
    </location>
</feature>
<evidence type="ECO:0000313" key="12">
    <source>
        <dbReference type="EMBL" id="SKA31350.1"/>
    </source>
</evidence>
<dbReference type="GO" id="GO:0016020">
    <property type="term" value="C:membrane"/>
    <property type="evidence" value="ECO:0007669"/>
    <property type="project" value="UniProtKB-SubCell"/>
</dbReference>
<dbReference type="STRING" id="1122192.SAMN02745673_03940"/>
<dbReference type="InterPro" id="IPR001750">
    <property type="entry name" value="ND/Mrp_TM"/>
</dbReference>
<proteinExistence type="inferred from homology"/>
<evidence type="ECO:0000256" key="1">
    <source>
        <dbReference type="ARBA" id="ARBA00004127"/>
    </source>
</evidence>
<evidence type="ECO:0000256" key="5">
    <source>
        <dbReference type="ARBA" id="ARBA00022989"/>
    </source>
</evidence>
<keyword evidence="3 8" id="KW-0812">Transmembrane</keyword>
<feature type="transmembrane region" description="Helical" evidence="9">
    <location>
        <begin position="376"/>
        <end position="398"/>
    </location>
</feature>
<keyword evidence="7 9" id="KW-0472">Membrane</keyword>
<dbReference type="InterPro" id="IPR003918">
    <property type="entry name" value="NADH_UbQ_OxRdtase"/>
</dbReference>
<feature type="domain" description="NADH:quinone oxidoreductase/Mrp antiporter transmembrane" evidence="10">
    <location>
        <begin position="133"/>
        <end position="431"/>
    </location>
</feature>
<comment type="similarity">
    <text evidence="2">Belongs to the complex I subunit 4 family.</text>
</comment>
<feature type="transmembrane region" description="Helical" evidence="9">
    <location>
        <begin position="418"/>
        <end position="440"/>
    </location>
</feature>
<dbReference type="PANTHER" id="PTHR43507">
    <property type="entry name" value="NADH-UBIQUINONE OXIDOREDUCTASE CHAIN 4"/>
    <property type="match status" value="1"/>
</dbReference>
<name>A0A1T4SSR4_9ACTN</name>
<feature type="transmembrane region" description="Helical" evidence="9">
    <location>
        <begin position="35"/>
        <end position="53"/>
    </location>
</feature>
<dbReference type="GO" id="GO:0048039">
    <property type="term" value="F:ubiquinone binding"/>
    <property type="evidence" value="ECO:0007669"/>
    <property type="project" value="TreeGrafter"/>
</dbReference>
<dbReference type="RefSeq" id="WP_078763197.1">
    <property type="nucleotide sequence ID" value="NZ_FUWS01000011.1"/>
</dbReference>
<dbReference type="NCBIfam" id="NF004500">
    <property type="entry name" value="PRK05846.1-4"/>
    <property type="match status" value="1"/>
</dbReference>
<keyword evidence="4" id="KW-1278">Translocase</keyword>
<feature type="transmembrane region" description="Helical" evidence="9">
    <location>
        <begin position="341"/>
        <end position="364"/>
    </location>
</feature>
<comment type="subcellular location">
    <subcellularLocation>
        <location evidence="1">Endomembrane system</location>
        <topology evidence="1">Multi-pass membrane protein</topology>
    </subcellularLocation>
    <subcellularLocation>
        <location evidence="8">Membrane</location>
        <topology evidence="8">Multi-pass membrane protein</topology>
    </subcellularLocation>
</comment>
<feature type="transmembrane region" description="Helical" evidence="9">
    <location>
        <begin position="286"/>
        <end position="307"/>
    </location>
</feature>
<keyword evidence="5 9" id="KW-1133">Transmembrane helix</keyword>
<dbReference type="GO" id="GO:0042773">
    <property type="term" value="P:ATP synthesis coupled electron transport"/>
    <property type="evidence" value="ECO:0007669"/>
    <property type="project" value="InterPro"/>
</dbReference>
<dbReference type="PRINTS" id="PR01437">
    <property type="entry name" value="NUOXDRDTASE4"/>
</dbReference>
<dbReference type="Pfam" id="PF01059">
    <property type="entry name" value="Oxidored_q5_N"/>
    <property type="match status" value="1"/>
</dbReference>
<dbReference type="OrthoDB" id="9768329at2"/>
<dbReference type="GO" id="GO:0008137">
    <property type="term" value="F:NADH dehydrogenase (ubiquinone) activity"/>
    <property type="evidence" value="ECO:0007669"/>
    <property type="project" value="InterPro"/>
</dbReference>
<evidence type="ECO:0000256" key="3">
    <source>
        <dbReference type="ARBA" id="ARBA00022692"/>
    </source>
</evidence>
<feature type="transmembrane region" description="Helical" evidence="9">
    <location>
        <begin position="73"/>
        <end position="103"/>
    </location>
</feature>
<dbReference type="Pfam" id="PF00361">
    <property type="entry name" value="Proton_antipo_M"/>
    <property type="match status" value="1"/>
</dbReference>
<feature type="transmembrane region" description="Helical" evidence="9">
    <location>
        <begin position="211"/>
        <end position="233"/>
    </location>
</feature>
<protein>
    <submittedName>
        <fullName evidence="12">NADH dehydrogenase subunit M</fullName>
    </submittedName>
</protein>
<evidence type="ECO:0000256" key="8">
    <source>
        <dbReference type="RuleBase" id="RU000320"/>
    </source>
</evidence>
<feature type="transmembrane region" description="Helical" evidence="9">
    <location>
        <begin position="314"/>
        <end position="335"/>
    </location>
</feature>
<feature type="transmembrane region" description="Helical" evidence="9">
    <location>
        <begin position="170"/>
        <end position="191"/>
    </location>
</feature>
<dbReference type="InterPro" id="IPR010227">
    <property type="entry name" value="NADH_Q_OxRdtase_chainM/4"/>
</dbReference>
<accession>A0A1T4SSR4</accession>
<dbReference type="AlphaFoldDB" id="A0A1T4SSR4"/>
<feature type="transmembrane region" description="Helical" evidence="9">
    <location>
        <begin position="6"/>
        <end position="23"/>
    </location>
</feature>
<feature type="transmembrane region" description="Helical" evidence="9">
    <location>
        <begin position="461"/>
        <end position="479"/>
    </location>
</feature>
<evidence type="ECO:0000256" key="2">
    <source>
        <dbReference type="ARBA" id="ARBA00009025"/>
    </source>
</evidence>
<evidence type="ECO:0000256" key="7">
    <source>
        <dbReference type="ARBA" id="ARBA00023136"/>
    </source>
</evidence>
<evidence type="ECO:0000256" key="4">
    <source>
        <dbReference type="ARBA" id="ARBA00022967"/>
    </source>
</evidence>
<keyword evidence="6" id="KW-0520">NAD</keyword>